<protein>
    <submittedName>
        <fullName evidence="1">Zinc finger MYND domain-containing protein 10</fullName>
    </submittedName>
</protein>
<name>A0ABR4MVC0_9FUNG</name>
<reference evidence="1 2" key="1">
    <citation type="submission" date="2023-09" db="EMBL/GenBank/DDBJ databases">
        <title>Pangenome analysis of Batrachochytrium dendrobatidis and related Chytrids.</title>
        <authorList>
            <person name="Yacoub M.N."/>
            <person name="Stajich J.E."/>
            <person name="James T.Y."/>
        </authorList>
    </citation>
    <scope>NUCLEOTIDE SEQUENCE [LARGE SCALE GENOMIC DNA]</scope>
    <source>
        <strain evidence="1 2">JEL0888</strain>
    </source>
</reference>
<proteinExistence type="predicted"/>
<gene>
    <name evidence="1" type="primary">ZMYND10</name>
    <name evidence="1" type="ORF">HK105_209326</name>
</gene>
<accession>A0ABR4MVC0</accession>
<dbReference type="PANTHER" id="PTHR13244:SF7">
    <property type="entry name" value="ZINC FINGER MYND DOMAIN-CONTAINING PROTEIN 10"/>
    <property type="match status" value="1"/>
</dbReference>
<dbReference type="InterPro" id="IPR052298">
    <property type="entry name" value="ZMYND10"/>
</dbReference>
<dbReference type="Proteomes" id="UP001527925">
    <property type="component" value="Unassembled WGS sequence"/>
</dbReference>
<dbReference type="EMBL" id="JADGIZ020000136">
    <property type="protein sequence ID" value="KAL2911218.1"/>
    <property type="molecule type" value="Genomic_DNA"/>
</dbReference>
<sequence>MRRLDSGAIQRFEDNKWQSVKTEDVAVLGKVEAQIWLSLYNLLMDPTCRKTYAYTKHNQGIVLRLKDLYEETLVDQLPILLDVRRYLEELTMLDPPESISAATGHKGIELVPPEITDMAQDWRALAEQQKRQVFTETDDSRKKSLERLAKLYDFDELDSLVEPPKCGKCGKPAMQRCSKCRTEWYCRCVRCFMLHSCHKDTPESNRRRVYES</sequence>
<dbReference type="PANTHER" id="PTHR13244">
    <property type="entry name" value="ZINC FINGER MYND DOMAIN CONTAINING PROTEIN 10"/>
    <property type="match status" value="1"/>
</dbReference>
<evidence type="ECO:0000313" key="1">
    <source>
        <dbReference type="EMBL" id="KAL2911218.1"/>
    </source>
</evidence>
<comment type="caution">
    <text evidence="1">The sequence shown here is derived from an EMBL/GenBank/DDBJ whole genome shotgun (WGS) entry which is preliminary data.</text>
</comment>
<organism evidence="1 2">
    <name type="scientific">Polyrhizophydium stewartii</name>
    <dbReference type="NCBI Taxonomy" id="2732419"/>
    <lineage>
        <taxon>Eukaryota</taxon>
        <taxon>Fungi</taxon>
        <taxon>Fungi incertae sedis</taxon>
        <taxon>Chytridiomycota</taxon>
        <taxon>Chytridiomycota incertae sedis</taxon>
        <taxon>Chytridiomycetes</taxon>
        <taxon>Rhizophydiales</taxon>
        <taxon>Rhizophydiales incertae sedis</taxon>
        <taxon>Polyrhizophydium</taxon>
    </lineage>
</organism>
<keyword evidence="2" id="KW-1185">Reference proteome</keyword>
<evidence type="ECO:0000313" key="2">
    <source>
        <dbReference type="Proteomes" id="UP001527925"/>
    </source>
</evidence>